<dbReference type="Pfam" id="PF00398">
    <property type="entry name" value="RrnaAD"/>
    <property type="match status" value="1"/>
</dbReference>
<dbReference type="InterPro" id="IPR020596">
    <property type="entry name" value="rRNA_Ade_Mease_Trfase_CS"/>
</dbReference>
<keyword evidence="2 6" id="KW-0489">Methyltransferase</keyword>
<evidence type="ECO:0000256" key="1">
    <source>
        <dbReference type="ARBA" id="ARBA00022552"/>
    </source>
</evidence>
<sequence>MSVRPKKRLGQHFLTDPNTVRRIADAVAAPPGARVVEIGPGEGALTGVLLERYPDLVALEVDPEAVAHLRAAHPALDVRQGDVLEADWGALAGEGGRDEGQEGGAASGPPRPRRPPPLAPPVQEGDSPQTTPLTRGGAVERGGAPDARPPSPPSLVPSPAPQALYVVGNLPYYITSPILFALLDAREHVARAVVMVQKEVADRLAAPPGSKTYGTLSVYFGLYAETRTLFTVSRHCFRPKPAVESAVVALDFGAAEPPDVAFPALQRVVRAAFGQRRKMLRNSLGTVAEAAGVAVPEWAATLRPEAVSPADFVRLARHFDAA</sequence>
<dbReference type="InterPro" id="IPR011530">
    <property type="entry name" value="rRNA_adenine_dimethylase"/>
</dbReference>
<evidence type="ECO:0000256" key="4">
    <source>
        <dbReference type="ARBA" id="ARBA00022691"/>
    </source>
</evidence>
<feature type="binding site" evidence="6 7">
    <location>
        <position position="169"/>
    </location>
    <ligand>
        <name>S-adenosyl-L-methionine</name>
        <dbReference type="ChEBI" id="CHEBI:59789"/>
    </ligand>
</feature>
<dbReference type="GO" id="GO:0032259">
    <property type="term" value="P:methylation"/>
    <property type="evidence" value="ECO:0007669"/>
    <property type="project" value="UniProtKB-KW"/>
</dbReference>
<dbReference type="InterPro" id="IPR029063">
    <property type="entry name" value="SAM-dependent_MTases_sf"/>
</dbReference>
<dbReference type="PANTHER" id="PTHR11727">
    <property type="entry name" value="DIMETHYLADENOSINE TRANSFERASE"/>
    <property type="match status" value="1"/>
</dbReference>
<feature type="region of interest" description="Disordered" evidence="8">
    <location>
        <begin position="92"/>
        <end position="156"/>
    </location>
</feature>
<comment type="subcellular location">
    <subcellularLocation>
        <location evidence="6">Cytoplasm</location>
    </subcellularLocation>
</comment>
<keyword evidence="1 6" id="KW-0698">rRNA processing</keyword>
<keyword evidence="11" id="KW-1185">Reference proteome</keyword>
<evidence type="ECO:0000256" key="7">
    <source>
        <dbReference type="PROSITE-ProRule" id="PRU01026"/>
    </source>
</evidence>
<keyword evidence="4 6" id="KW-0949">S-adenosyl-L-methionine</keyword>
<name>A0ABU3BN96_9BACT</name>
<evidence type="ECO:0000256" key="2">
    <source>
        <dbReference type="ARBA" id="ARBA00022603"/>
    </source>
</evidence>
<comment type="similarity">
    <text evidence="6">Belongs to the class I-like SAM-binding methyltransferase superfamily. rRNA adenine N(6)-methyltransferase family. RsmA subfamily.</text>
</comment>
<proteinExistence type="inferred from homology"/>
<feature type="binding site" evidence="6 7">
    <location>
        <position position="14"/>
    </location>
    <ligand>
        <name>S-adenosyl-L-methionine</name>
        <dbReference type="ChEBI" id="CHEBI:59789"/>
    </ligand>
</feature>
<dbReference type="PROSITE" id="PS51689">
    <property type="entry name" value="SAM_RNA_A_N6_MT"/>
    <property type="match status" value="1"/>
</dbReference>
<evidence type="ECO:0000256" key="3">
    <source>
        <dbReference type="ARBA" id="ARBA00022679"/>
    </source>
</evidence>
<dbReference type="InterPro" id="IPR020598">
    <property type="entry name" value="rRNA_Ade_methylase_Trfase_N"/>
</dbReference>
<dbReference type="PROSITE" id="PS01131">
    <property type="entry name" value="RRNA_A_DIMETH"/>
    <property type="match status" value="1"/>
</dbReference>
<comment type="catalytic activity">
    <reaction evidence="6">
        <text>adenosine(1518)/adenosine(1519) in 16S rRNA + 4 S-adenosyl-L-methionine = N(6)-dimethyladenosine(1518)/N(6)-dimethyladenosine(1519) in 16S rRNA + 4 S-adenosyl-L-homocysteine + 4 H(+)</text>
        <dbReference type="Rhea" id="RHEA:19609"/>
        <dbReference type="Rhea" id="RHEA-COMP:10232"/>
        <dbReference type="Rhea" id="RHEA-COMP:10233"/>
        <dbReference type="ChEBI" id="CHEBI:15378"/>
        <dbReference type="ChEBI" id="CHEBI:57856"/>
        <dbReference type="ChEBI" id="CHEBI:59789"/>
        <dbReference type="ChEBI" id="CHEBI:74411"/>
        <dbReference type="ChEBI" id="CHEBI:74493"/>
        <dbReference type="EC" id="2.1.1.182"/>
    </reaction>
</comment>
<dbReference type="Gene3D" id="3.40.50.150">
    <property type="entry name" value="Vaccinia Virus protein VP39"/>
    <property type="match status" value="1"/>
</dbReference>
<feature type="binding site" evidence="6 7">
    <location>
        <position position="12"/>
    </location>
    <ligand>
        <name>S-adenosyl-L-methionine</name>
        <dbReference type="ChEBI" id="CHEBI:59789"/>
    </ligand>
</feature>
<dbReference type="Proteomes" id="UP001267426">
    <property type="component" value="Unassembled WGS sequence"/>
</dbReference>
<gene>
    <name evidence="6" type="primary">rsmA</name>
    <name evidence="6" type="synonym">ksgA</name>
    <name evidence="10" type="ORF">RM540_02955</name>
</gene>
<dbReference type="CDD" id="cd02440">
    <property type="entry name" value="AdoMet_MTases"/>
    <property type="match status" value="1"/>
</dbReference>
<dbReference type="GO" id="GO:0008168">
    <property type="term" value="F:methyltransferase activity"/>
    <property type="evidence" value="ECO:0007669"/>
    <property type="project" value="UniProtKB-KW"/>
</dbReference>
<evidence type="ECO:0000256" key="8">
    <source>
        <dbReference type="SAM" id="MobiDB-lite"/>
    </source>
</evidence>
<keyword evidence="5 6" id="KW-0694">RNA-binding</keyword>
<dbReference type="EMBL" id="JAVRHT010000004">
    <property type="protein sequence ID" value="MDT0630695.1"/>
    <property type="molecule type" value="Genomic_DNA"/>
</dbReference>
<evidence type="ECO:0000313" key="10">
    <source>
        <dbReference type="EMBL" id="MDT0630695.1"/>
    </source>
</evidence>
<keyword evidence="6" id="KW-0963">Cytoplasm</keyword>
<evidence type="ECO:0000256" key="5">
    <source>
        <dbReference type="ARBA" id="ARBA00022884"/>
    </source>
</evidence>
<feature type="binding site" evidence="6 7">
    <location>
        <position position="39"/>
    </location>
    <ligand>
        <name>S-adenosyl-L-methionine</name>
        <dbReference type="ChEBI" id="CHEBI:59789"/>
    </ligand>
</feature>
<evidence type="ECO:0000313" key="11">
    <source>
        <dbReference type="Proteomes" id="UP001267426"/>
    </source>
</evidence>
<dbReference type="SMART" id="SM00650">
    <property type="entry name" value="rADc"/>
    <property type="match status" value="1"/>
</dbReference>
<dbReference type="PANTHER" id="PTHR11727:SF18">
    <property type="entry name" value="RRNA ADENINE N(6)-METHYLTRANSFERASE"/>
    <property type="match status" value="1"/>
</dbReference>
<dbReference type="Gene3D" id="1.10.8.100">
    <property type="entry name" value="Ribosomal RNA adenine dimethylase-like, domain 2"/>
    <property type="match status" value="1"/>
</dbReference>
<dbReference type="InterPro" id="IPR023165">
    <property type="entry name" value="rRNA_Ade_diMease-like_C"/>
</dbReference>
<dbReference type="EC" id="2.1.1.182" evidence="6"/>
<comment type="caution">
    <text evidence="10">The sequence shown here is derived from an EMBL/GenBank/DDBJ whole genome shotgun (WGS) entry which is preliminary data.</text>
</comment>
<feature type="compositionally biased region" description="Pro residues" evidence="8">
    <location>
        <begin position="147"/>
        <end position="156"/>
    </location>
</feature>
<organism evidence="10 11">
    <name type="scientific">Rubrivirga litoralis</name>
    <dbReference type="NCBI Taxonomy" id="3075598"/>
    <lineage>
        <taxon>Bacteria</taxon>
        <taxon>Pseudomonadati</taxon>
        <taxon>Rhodothermota</taxon>
        <taxon>Rhodothermia</taxon>
        <taxon>Rhodothermales</taxon>
        <taxon>Rubricoccaceae</taxon>
        <taxon>Rubrivirga</taxon>
    </lineage>
</organism>
<dbReference type="RefSeq" id="WP_311661976.1">
    <property type="nucleotide sequence ID" value="NZ_JAVRHT010000004.1"/>
</dbReference>
<feature type="binding site" evidence="6 7">
    <location>
        <position position="82"/>
    </location>
    <ligand>
        <name>S-adenosyl-L-methionine</name>
        <dbReference type="ChEBI" id="CHEBI:59789"/>
    </ligand>
</feature>
<accession>A0ABU3BN96</accession>
<dbReference type="InterPro" id="IPR001737">
    <property type="entry name" value="KsgA/Erm"/>
</dbReference>
<feature type="domain" description="Ribosomal RNA adenine methylase transferase N-terminal" evidence="9">
    <location>
        <begin position="19"/>
        <end position="254"/>
    </location>
</feature>
<keyword evidence="3 6" id="KW-0808">Transferase</keyword>
<protein>
    <recommendedName>
        <fullName evidence="6">Ribosomal RNA small subunit methyltransferase A</fullName>
        <ecNumber evidence="6">2.1.1.182</ecNumber>
    </recommendedName>
    <alternativeName>
        <fullName evidence="6">16S rRNA (adenine(1518)-N(6)/adenine(1519)-N(6))-dimethyltransferase</fullName>
    </alternativeName>
    <alternativeName>
        <fullName evidence="6">16S rRNA dimethyladenosine transferase</fullName>
    </alternativeName>
    <alternativeName>
        <fullName evidence="6">16S rRNA dimethylase</fullName>
    </alternativeName>
    <alternativeName>
        <fullName evidence="6">S-adenosylmethionine-6-N', N'-adenosyl(rRNA) dimethyltransferase</fullName>
    </alternativeName>
</protein>
<evidence type="ECO:0000259" key="9">
    <source>
        <dbReference type="SMART" id="SM00650"/>
    </source>
</evidence>
<dbReference type="SUPFAM" id="SSF53335">
    <property type="entry name" value="S-adenosyl-L-methionine-dependent methyltransferases"/>
    <property type="match status" value="1"/>
</dbReference>
<comment type="function">
    <text evidence="6">Specifically dimethylates two adjacent adenosines (A1518 and A1519) in the loop of a conserved hairpin near the 3'-end of 16S rRNA in the 30S particle. May play a critical role in biogenesis of 30S subunits.</text>
</comment>
<dbReference type="HAMAP" id="MF_00607">
    <property type="entry name" value="16SrRNA_methyltr_A"/>
    <property type="match status" value="1"/>
</dbReference>
<reference evidence="10 11" key="1">
    <citation type="submission" date="2023-09" db="EMBL/GenBank/DDBJ databases">
        <authorList>
            <person name="Rey-Velasco X."/>
        </authorList>
    </citation>
    <scope>NUCLEOTIDE SEQUENCE [LARGE SCALE GENOMIC DNA]</scope>
    <source>
        <strain evidence="10 11">F394</strain>
    </source>
</reference>
<evidence type="ECO:0000256" key="6">
    <source>
        <dbReference type="HAMAP-Rule" id="MF_00607"/>
    </source>
</evidence>
<feature type="binding site" evidence="6 7">
    <location>
        <position position="60"/>
    </location>
    <ligand>
        <name>S-adenosyl-L-methionine</name>
        <dbReference type="ChEBI" id="CHEBI:59789"/>
    </ligand>
</feature>